<dbReference type="Proteomes" id="UP001061361">
    <property type="component" value="Chromosome"/>
</dbReference>
<sequence>MFFPFSLDRYMAWSAHLTSASSELPWFGQTEMPTLAPMVAVIFPSLKGAPRRLDDPVANPHRRTFFRFGQGQGVVRHGVEFDLDGGLLQSDGA</sequence>
<dbReference type="EMBL" id="AP026708">
    <property type="protein sequence ID" value="BDQ33781.1"/>
    <property type="molecule type" value="Genomic_DNA"/>
</dbReference>
<reference evidence="1" key="1">
    <citation type="submission" date="2022-08" db="EMBL/GenBank/DDBJ databases">
        <title>Genome Sequence of the sulphate-reducing bacterium, Pseudodesulfovibrio portus JCM14722.</title>
        <authorList>
            <person name="Kondo R."/>
            <person name="Kataoka T."/>
        </authorList>
    </citation>
    <scope>NUCLEOTIDE SEQUENCE</scope>
    <source>
        <strain evidence="1">JCM 14722</strain>
    </source>
</reference>
<evidence type="ECO:0000313" key="1">
    <source>
        <dbReference type="EMBL" id="BDQ33781.1"/>
    </source>
</evidence>
<accession>A0ABM8AQU4</accession>
<evidence type="ECO:0000313" key="2">
    <source>
        <dbReference type="Proteomes" id="UP001061361"/>
    </source>
</evidence>
<organism evidence="1 2">
    <name type="scientific">Pseudodesulfovibrio portus</name>
    <dbReference type="NCBI Taxonomy" id="231439"/>
    <lineage>
        <taxon>Bacteria</taxon>
        <taxon>Pseudomonadati</taxon>
        <taxon>Thermodesulfobacteriota</taxon>
        <taxon>Desulfovibrionia</taxon>
        <taxon>Desulfovibrionales</taxon>
        <taxon>Desulfovibrionaceae</taxon>
    </lineage>
</organism>
<protein>
    <submittedName>
        <fullName evidence="1">Uncharacterized protein</fullName>
    </submittedName>
</protein>
<proteinExistence type="predicted"/>
<name>A0ABM8AQU4_9BACT</name>
<keyword evidence="2" id="KW-1185">Reference proteome</keyword>
<gene>
    <name evidence="1" type="ORF">JCM14722_13230</name>
</gene>